<dbReference type="GO" id="GO:0009234">
    <property type="term" value="P:menaquinone biosynthetic process"/>
    <property type="evidence" value="ECO:0007669"/>
    <property type="project" value="UniProtKB-UniRule"/>
</dbReference>
<dbReference type="GO" id="GO:0009116">
    <property type="term" value="P:nucleoside metabolic process"/>
    <property type="evidence" value="ECO:0007669"/>
    <property type="project" value="InterPro"/>
</dbReference>
<dbReference type="RefSeq" id="WP_145055328.1">
    <property type="nucleotide sequence ID" value="NZ_CP036433.1"/>
</dbReference>
<dbReference type="Gene3D" id="3.40.50.1580">
    <property type="entry name" value="Nucleoside phosphorylase domain"/>
    <property type="match status" value="1"/>
</dbReference>
<evidence type="ECO:0000256" key="1">
    <source>
        <dbReference type="NCBIfam" id="TIGR03664"/>
    </source>
</evidence>
<dbReference type="GO" id="GO:0019284">
    <property type="term" value="P:L-methionine salvage from S-adenosylmethionine"/>
    <property type="evidence" value="ECO:0007669"/>
    <property type="project" value="TreeGrafter"/>
</dbReference>
<dbReference type="Proteomes" id="UP000317648">
    <property type="component" value="Chromosome"/>
</dbReference>
<feature type="domain" description="Nucleoside phosphorylase" evidence="2">
    <location>
        <begin position="28"/>
        <end position="207"/>
    </location>
</feature>
<keyword evidence="3" id="KW-0326">Glycosidase</keyword>
<dbReference type="AlphaFoldDB" id="A0A518DXZ4"/>
<dbReference type="EC" id="3.2.2.26" evidence="1"/>
<reference evidence="3 4" key="1">
    <citation type="submission" date="2019-02" db="EMBL/GenBank/DDBJ databases">
        <title>Deep-cultivation of Planctomycetes and their phenomic and genomic characterization uncovers novel biology.</title>
        <authorList>
            <person name="Wiegand S."/>
            <person name="Jogler M."/>
            <person name="Boedeker C."/>
            <person name="Pinto D."/>
            <person name="Vollmers J."/>
            <person name="Rivas-Marin E."/>
            <person name="Kohn T."/>
            <person name="Peeters S.H."/>
            <person name="Heuer A."/>
            <person name="Rast P."/>
            <person name="Oberbeckmann S."/>
            <person name="Bunk B."/>
            <person name="Jeske O."/>
            <person name="Meyerdierks A."/>
            <person name="Storesund J.E."/>
            <person name="Kallscheuer N."/>
            <person name="Luecker S."/>
            <person name="Lage O.M."/>
            <person name="Pohl T."/>
            <person name="Merkel B.J."/>
            <person name="Hornburger P."/>
            <person name="Mueller R.-W."/>
            <person name="Bruemmer F."/>
            <person name="Labrenz M."/>
            <person name="Spormann A.M."/>
            <person name="Op den Camp H."/>
            <person name="Overmann J."/>
            <person name="Amann R."/>
            <person name="Jetten M.S.M."/>
            <person name="Mascher T."/>
            <person name="Medema M.H."/>
            <person name="Devos D.P."/>
            <person name="Kaster A.-K."/>
            <person name="Ovreas L."/>
            <person name="Rohde M."/>
            <person name="Galperin M.Y."/>
            <person name="Jogler C."/>
        </authorList>
    </citation>
    <scope>NUCLEOTIDE SEQUENCE [LARGE SCALE GENOMIC DNA]</scope>
    <source>
        <strain evidence="3 4">Pla85_3_4</strain>
    </source>
</reference>
<dbReference type="InterPro" id="IPR000845">
    <property type="entry name" value="Nucleoside_phosphorylase_d"/>
</dbReference>
<keyword evidence="3" id="KW-0378">Hydrolase</keyword>
<dbReference type="SUPFAM" id="SSF53167">
    <property type="entry name" value="Purine and uridine phosphorylases"/>
    <property type="match status" value="1"/>
</dbReference>
<dbReference type="GO" id="GO:0008782">
    <property type="term" value="F:adenosylhomocysteine nucleosidase activity"/>
    <property type="evidence" value="ECO:0007669"/>
    <property type="project" value="TreeGrafter"/>
</dbReference>
<gene>
    <name evidence="3" type="primary">mqnB</name>
    <name evidence="3" type="ORF">Pla8534_45380</name>
</gene>
<dbReference type="PANTHER" id="PTHR46832:SF2">
    <property type="entry name" value="FUTALOSINE HYDROLASE"/>
    <property type="match status" value="1"/>
</dbReference>
<evidence type="ECO:0000313" key="4">
    <source>
        <dbReference type="Proteomes" id="UP000317648"/>
    </source>
</evidence>
<dbReference type="InterPro" id="IPR035994">
    <property type="entry name" value="Nucleoside_phosphorylase_sf"/>
</dbReference>
<dbReference type="NCBIfam" id="TIGR03664">
    <property type="entry name" value="fut_nucase"/>
    <property type="match status" value="1"/>
</dbReference>
<dbReference type="KEGG" id="lcre:Pla8534_45380"/>
<dbReference type="Pfam" id="PF01048">
    <property type="entry name" value="PNP_UDP_1"/>
    <property type="match status" value="1"/>
</dbReference>
<keyword evidence="4" id="KW-1185">Reference proteome</keyword>
<sequence length="218" mass="22426">MPSPWLLILTPTAGERDALASRTGLDGATIELCGFGPIAAAARTAALLAQLRPARVLLTGLAGTYDNVLPLGAAFAFESIAIDRLGAGEGERYQPASDIGFSQWPEPPGPIEQRLALWQPPGLATAGLLLTTCTASAAASEAAGKRGLFPEAVAEDMEGFGVALACALAGVPLAIVRGISNLAGNRDKREWRIDAALAAAGDLVEQLVGSIDEEKPQS</sequence>
<evidence type="ECO:0000259" key="2">
    <source>
        <dbReference type="Pfam" id="PF01048"/>
    </source>
</evidence>
<dbReference type="PANTHER" id="PTHR46832">
    <property type="entry name" value="5'-METHYLTHIOADENOSINE/S-ADENOSYLHOMOCYSTEINE NUCLEOSIDASE"/>
    <property type="match status" value="1"/>
</dbReference>
<name>A0A518DXZ4_9BACT</name>
<dbReference type="InterPro" id="IPR019963">
    <property type="entry name" value="FL_hydrolase_MqnB"/>
</dbReference>
<evidence type="ECO:0000313" key="3">
    <source>
        <dbReference type="EMBL" id="QDU96717.1"/>
    </source>
</evidence>
<dbReference type="EMBL" id="CP036433">
    <property type="protein sequence ID" value="QDU96717.1"/>
    <property type="molecule type" value="Genomic_DNA"/>
</dbReference>
<protein>
    <recommendedName>
        <fullName evidence="1">Futalosine hydrolase</fullName>
        <ecNumber evidence="1">3.2.2.26</ecNumber>
    </recommendedName>
</protein>
<accession>A0A518DXZ4</accession>
<dbReference type="GO" id="GO:0005829">
    <property type="term" value="C:cytosol"/>
    <property type="evidence" value="ECO:0007669"/>
    <property type="project" value="TreeGrafter"/>
</dbReference>
<organism evidence="3 4">
    <name type="scientific">Lignipirellula cremea</name>
    <dbReference type="NCBI Taxonomy" id="2528010"/>
    <lineage>
        <taxon>Bacteria</taxon>
        <taxon>Pseudomonadati</taxon>
        <taxon>Planctomycetota</taxon>
        <taxon>Planctomycetia</taxon>
        <taxon>Pirellulales</taxon>
        <taxon>Pirellulaceae</taxon>
        <taxon>Lignipirellula</taxon>
    </lineage>
</organism>
<dbReference type="GO" id="GO:0008930">
    <property type="term" value="F:methylthioadenosine nucleosidase activity"/>
    <property type="evidence" value="ECO:0007669"/>
    <property type="project" value="TreeGrafter"/>
</dbReference>
<proteinExistence type="predicted"/>
<dbReference type="OrthoDB" id="9788270at2"/>